<proteinExistence type="predicted"/>
<dbReference type="Pfam" id="PF00078">
    <property type="entry name" value="RVT_1"/>
    <property type="match status" value="1"/>
</dbReference>
<keyword evidence="1" id="KW-0812">Transmembrane</keyword>
<reference evidence="3" key="2">
    <citation type="journal article" date="2024" name="Plant">
        <title>Genomic evolution and insights into agronomic trait innovations of Sesamum species.</title>
        <authorList>
            <person name="Miao H."/>
            <person name="Wang L."/>
            <person name="Qu L."/>
            <person name="Liu H."/>
            <person name="Sun Y."/>
            <person name="Le M."/>
            <person name="Wang Q."/>
            <person name="Wei S."/>
            <person name="Zheng Y."/>
            <person name="Lin W."/>
            <person name="Duan Y."/>
            <person name="Cao H."/>
            <person name="Xiong S."/>
            <person name="Wang X."/>
            <person name="Wei L."/>
            <person name="Li C."/>
            <person name="Ma Q."/>
            <person name="Ju M."/>
            <person name="Zhao R."/>
            <person name="Li G."/>
            <person name="Mu C."/>
            <person name="Tian Q."/>
            <person name="Mei H."/>
            <person name="Zhang T."/>
            <person name="Gao T."/>
            <person name="Zhang H."/>
        </authorList>
    </citation>
    <scope>NUCLEOTIDE SEQUENCE</scope>
    <source>
        <strain evidence="3">KEN8</strain>
    </source>
</reference>
<accession>A0AAW2NGU9</accession>
<dbReference type="EMBL" id="JACGWM010000011">
    <property type="protein sequence ID" value="KAL0342114.1"/>
    <property type="molecule type" value="Genomic_DNA"/>
</dbReference>
<dbReference type="PANTHER" id="PTHR33116:SF86">
    <property type="entry name" value="REVERSE TRANSCRIPTASE DOMAIN-CONTAINING PROTEIN"/>
    <property type="match status" value="1"/>
</dbReference>
<dbReference type="PANTHER" id="PTHR33116">
    <property type="entry name" value="REVERSE TRANSCRIPTASE ZINC-BINDING DOMAIN-CONTAINING PROTEIN-RELATED-RELATED"/>
    <property type="match status" value="1"/>
</dbReference>
<feature type="domain" description="Reverse transcriptase" evidence="2">
    <location>
        <begin position="3"/>
        <end position="133"/>
    </location>
</feature>
<evidence type="ECO:0000256" key="1">
    <source>
        <dbReference type="SAM" id="Phobius"/>
    </source>
</evidence>
<keyword evidence="1" id="KW-1133">Transmembrane helix</keyword>
<protein>
    <submittedName>
        <fullName evidence="3">Mitochondrial protein</fullName>
    </submittedName>
</protein>
<comment type="caution">
    <text evidence="3">The sequence shown here is derived from an EMBL/GenBank/DDBJ whole genome shotgun (WGS) entry which is preliminary data.</text>
</comment>
<evidence type="ECO:0000259" key="2">
    <source>
        <dbReference type="Pfam" id="PF00078"/>
    </source>
</evidence>
<dbReference type="AlphaFoldDB" id="A0AAW2NGU9"/>
<name>A0AAW2NGU9_9LAMI</name>
<reference evidence="3" key="1">
    <citation type="submission" date="2020-06" db="EMBL/GenBank/DDBJ databases">
        <authorList>
            <person name="Li T."/>
            <person name="Hu X."/>
            <person name="Zhang T."/>
            <person name="Song X."/>
            <person name="Zhang H."/>
            <person name="Dai N."/>
            <person name="Sheng W."/>
            <person name="Hou X."/>
            <person name="Wei L."/>
        </authorList>
    </citation>
    <scope>NUCLEOTIDE SEQUENCE</scope>
    <source>
        <strain evidence="3">KEN8</strain>
        <tissue evidence="3">Leaf</tissue>
    </source>
</reference>
<keyword evidence="1" id="KW-0472">Membrane</keyword>
<sequence>MNLKLDISKAYDRVEWSFLKRVLGKLGFPSAFIDLIMLCISSVSYSFVLKSLSALFREAADRGSVRGVAVCSGAPRISHLLFADDTMVFSPADVPTVHAICQILNVYKLASGQEINWHKSSAVFSRNTPIDIQRDLAEALGLRLENKHEVYLGLPAVAFRSKRALFAALKDRIWKRIQGWHEKTLSQAGVPSLGANFFWHDGDRRRIHWLAWDKMCKSKLEGGLGFRNLEAFNLALLAKQLWRLLSRPERVWVSMAYWDGAFGEYLDRPVATSYSIFSDHHSKTLSYPCLWVHELFSEDLHDWNVELIRAMFWPEDRDLILQLPS</sequence>
<feature type="transmembrane region" description="Helical" evidence="1">
    <location>
        <begin position="26"/>
        <end position="48"/>
    </location>
</feature>
<organism evidence="3">
    <name type="scientific">Sesamum calycinum</name>
    <dbReference type="NCBI Taxonomy" id="2727403"/>
    <lineage>
        <taxon>Eukaryota</taxon>
        <taxon>Viridiplantae</taxon>
        <taxon>Streptophyta</taxon>
        <taxon>Embryophyta</taxon>
        <taxon>Tracheophyta</taxon>
        <taxon>Spermatophyta</taxon>
        <taxon>Magnoliopsida</taxon>
        <taxon>eudicotyledons</taxon>
        <taxon>Gunneridae</taxon>
        <taxon>Pentapetalae</taxon>
        <taxon>asterids</taxon>
        <taxon>lamiids</taxon>
        <taxon>Lamiales</taxon>
        <taxon>Pedaliaceae</taxon>
        <taxon>Sesamum</taxon>
    </lineage>
</organism>
<gene>
    <name evidence="3" type="ORF">Scaly_1874000</name>
</gene>
<dbReference type="InterPro" id="IPR000477">
    <property type="entry name" value="RT_dom"/>
</dbReference>
<evidence type="ECO:0000313" key="3">
    <source>
        <dbReference type="EMBL" id="KAL0342114.1"/>
    </source>
</evidence>